<reference evidence="5" key="1">
    <citation type="submission" date="2017-04" db="EMBL/GenBank/DDBJ databases">
        <authorList>
            <person name="Varghese N."/>
            <person name="Submissions S."/>
        </authorList>
    </citation>
    <scope>NUCLEOTIDE SEQUENCE [LARGE SCALE GENOMIC DNA]</scope>
    <source>
        <strain evidence="5">RKEM611</strain>
    </source>
</reference>
<keyword evidence="5" id="KW-1185">Reference proteome</keyword>
<feature type="compositionally biased region" description="Low complexity" evidence="3">
    <location>
        <begin position="409"/>
        <end position="420"/>
    </location>
</feature>
<dbReference type="AlphaFoldDB" id="A0A1Y6CTB5"/>
<gene>
    <name evidence="4" type="ORF">SAMN06296036_12940</name>
</gene>
<sequence length="429" mass="48925">MENSLPIRRILFAKPVHGAEEKTAVIESLNTGWLGCGEYTLEFENRFLELVKKKHGVLVNSGSSANLSAISALNLPKGSEVITPACTFPTTFNPIIQCGLTPMVCDIDIETLNLDIKSIEKYIGPKTKAVFAPHAFGCPLDTFALRDICNRHNLYLVEDSADTIGTTVNGFFSGKYSDLCTFSFYATHHLTLAGGGGMLVTDSDEIMYNARSLKDWGRADEFQKYWTREGEDFSRRFQHKVDGIHYDSKYTYDRIGYNFKTIELQAAFGLVQLKRLAEFNRIRKRNVDYMMNFLREYSELFQLPKWDSHLEPSLLSLPITLKENIPFERYELLEHLENHGIQIRLLFAGNILRHEAYKNIVYRKADSLKNSDRVMKDSFLIGIHQGIDEDDLDYMCKVFKKFIDTQASSGSSRSSQVQSSFDEKSEISL</sequence>
<dbReference type="InterPro" id="IPR000653">
    <property type="entry name" value="DegT/StrS_aminotransferase"/>
</dbReference>
<accession>A0A1Y6CTB5</accession>
<dbReference type="PANTHER" id="PTHR30244">
    <property type="entry name" value="TRANSAMINASE"/>
    <property type="match status" value="1"/>
</dbReference>
<dbReference type="InterPro" id="IPR015422">
    <property type="entry name" value="PyrdxlP-dep_Trfase_small"/>
</dbReference>
<dbReference type="PANTHER" id="PTHR30244:SF34">
    <property type="entry name" value="DTDP-4-AMINO-4,6-DIDEOXYGALACTOSE TRANSAMINASE"/>
    <property type="match status" value="1"/>
</dbReference>
<comment type="similarity">
    <text evidence="1 2">Belongs to the DegT/DnrJ/EryC1 family.</text>
</comment>
<dbReference type="SUPFAM" id="SSF53383">
    <property type="entry name" value="PLP-dependent transferases"/>
    <property type="match status" value="1"/>
</dbReference>
<dbReference type="InterPro" id="IPR015424">
    <property type="entry name" value="PyrdxlP-dep_Trfase"/>
</dbReference>
<dbReference type="GO" id="GO:0030170">
    <property type="term" value="F:pyridoxal phosphate binding"/>
    <property type="evidence" value="ECO:0007669"/>
    <property type="project" value="TreeGrafter"/>
</dbReference>
<name>A0A1Y6CTB5_9BACT</name>
<evidence type="ECO:0000256" key="3">
    <source>
        <dbReference type="SAM" id="MobiDB-lite"/>
    </source>
</evidence>
<proteinExistence type="inferred from homology"/>
<dbReference type="Pfam" id="PF01041">
    <property type="entry name" value="DegT_DnrJ_EryC1"/>
    <property type="match status" value="1"/>
</dbReference>
<dbReference type="InterPro" id="IPR015421">
    <property type="entry name" value="PyrdxlP-dep_Trfase_major"/>
</dbReference>
<protein>
    <submittedName>
        <fullName evidence="4">CDP-6-deoxy-D-xylo-4-hexulose-3-dehydrase</fullName>
    </submittedName>
</protein>
<dbReference type="PIRSF" id="PIRSF000390">
    <property type="entry name" value="PLP_StrS"/>
    <property type="match status" value="1"/>
</dbReference>
<evidence type="ECO:0000313" key="5">
    <source>
        <dbReference type="Proteomes" id="UP000192907"/>
    </source>
</evidence>
<evidence type="ECO:0000256" key="1">
    <source>
        <dbReference type="ARBA" id="ARBA00037999"/>
    </source>
</evidence>
<dbReference type="GO" id="GO:0000271">
    <property type="term" value="P:polysaccharide biosynthetic process"/>
    <property type="evidence" value="ECO:0007669"/>
    <property type="project" value="TreeGrafter"/>
</dbReference>
<feature type="region of interest" description="Disordered" evidence="3">
    <location>
        <begin position="409"/>
        <end position="429"/>
    </location>
</feature>
<dbReference type="EMBL" id="FWZT01000029">
    <property type="protein sequence ID" value="SMF75508.1"/>
    <property type="molecule type" value="Genomic_DNA"/>
</dbReference>
<dbReference type="GO" id="GO:0008483">
    <property type="term" value="F:transaminase activity"/>
    <property type="evidence" value="ECO:0007669"/>
    <property type="project" value="TreeGrafter"/>
</dbReference>
<dbReference type="OrthoDB" id="9804264at2"/>
<dbReference type="Gene3D" id="3.90.1150.10">
    <property type="entry name" value="Aspartate Aminotransferase, domain 1"/>
    <property type="match status" value="1"/>
</dbReference>
<dbReference type="CDD" id="cd00616">
    <property type="entry name" value="AHBA_syn"/>
    <property type="match status" value="1"/>
</dbReference>
<keyword evidence="2" id="KW-0663">Pyridoxal phosphate</keyword>
<evidence type="ECO:0000256" key="2">
    <source>
        <dbReference type="RuleBase" id="RU004508"/>
    </source>
</evidence>
<dbReference type="Gene3D" id="3.40.640.10">
    <property type="entry name" value="Type I PLP-dependent aspartate aminotransferase-like (Major domain)"/>
    <property type="match status" value="1"/>
</dbReference>
<evidence type="ECO:0000313" key="4">
    <source>
        <dbReference type="EMBL" id="SMF75508.1"/>
    </source>
</evidence>
<dbReference type="Proteomes" id="UP000192907">
    <property type="component" value="Unassembled WGS sequence"/>
</dbReference>
<dbReference type="RefSeq" id="WP_132324755.1">
    <property type="nucleotide sequence ID" value="NZ_FWZT01000029.1"/>
</dbReference>
<organism evidence="4 5">
    <name type="scientific">Pseudobacteriovorax antillogorgiicola</name>
    <dbReference type="NCBI Taxonomy" id="1513793"/>
    <lineage>
        <taxon>Bacteria</taxon>
        <taxon>Pseudomonadati</taxon>
        <taxon>Bdellovibrionota</taxon>
        <taxon>Oligoflexia</taxon>
        <taxon>Oligoflexales</taxon>
        <taxon>Pseudobacteriovoracaceae</taxon>
        <taxon>Pseudobacteriovorax</taxon>
    </lineage>
</organism>
<dbReference type="STRING" id="1513793.SAMN06296036_12940"/>